<evidence type="ECO:0000313" key="3">
    <source>
        <dbReference type="Proteomes" id="UP000292423"/>
    </source>
</evidence>
<comment type="caution">
    <text evidence="2">The sequence shown here is derived from an EMBL/GenBank/DDBJ whole genome shotgun (WGS) entry which is preliminary data.</text>
</comment>
<dbReference type="Proteomes" id="UP000292423">
    <property type="component" value="Unassembled WGS sequence"/>
</dbReference>
<dbReference type="AlphaFoldDB" id="A0A4Q7Z8J2"/>
<organism evidence="2 3">
    <name type="scientific">Fluviicoccus keumensis</name>
    <dbReference type="NCBI Taxonomy" id="1435465"/>
    <lineage>
        <taxon>Bacteria</taxon>
        <taxon>Pseudomonadati</taxon>
        <taxon>Pseudomonadota</taxon>
        <taxon>Gammaproteobacteria</taxon>
        <taxon>Moraxellales</taxon>
        <taxon>Moraxellaceae</taxon>
        <taxon>Fluviicoccus</taxon>
    </lineage>
</organism>
<name>A0A4Q7Z8J2_9GAMM</name>
<dbReference type="RefSeq" id="WP_130411729.1">
    <property type="nucleotide sequence ID" value="NZ_SHKX01000011.1"/>
</dbReference>
<gene>
    <name evidence="2" type="ORF">EV700_1183</name>
</gene>
<accession>A0A4Q7Z8J2</accession>
<dbReference type="OrthoDB" id="9786516at2"/>
<evidence type="ECO:0000256" key="1">
    <source>
        <dbReference type="SAM" id="MobiDB-lite"/>
    </source>
</evidence>
<keyword evidence="3" id="KW-1185">Reference proteome</keyword>
<dbReference type="InterPro" id="IPR010352">
    <property type="entry name" value="DUF945"/>
</dbReference>
<reference evidence="2 3" key="1">
    <citation type="submission" date="2019-02" db="EMBL/GenBank/DDBJ databases">
        <title>Genomic Encyclopedia of Type Strains, Phase IV (KMG-IV): sequencing the most valuable type-strain genomes for metagenomic binning, comparative biology and taxonomic classification.</title>
        <authorList>
            <person name="Goeker M."/>
        </authorList>
    </citation>
    <scope>NUCLEOTIDE SEQUENCE [LARGE SCALE GENOMIC DNA]</scope>
    <source>
        <strain evidence="2 3">DSM 105135</strain>
    </source>
</reference>
<dbReference type="EMBL" id="SHKX01000011">
    <property type="protein sequence ID" value="RZU46800.1"/>
    <property type="molecule type" value="Genomic_DNA"/>
</dbReference>
<proteinExistence type="predicted"/>
<feature type="region of interest" description="Disordered" evidence="1">
    <location>
        <begin position="450"/>
        <end position="472"/>
    </location>
</feature>
<evidence type="ECO:0000313" key="2">
    <source>
        <dbReference type="EMBL" id="RZU46800.1"/>
    </source>
</evidence>
<dbReference type="Pfam" id="PF06097">
    <property type="entry name" value="DUF945"/>
    <property type="match status" value="1"/>
</dbReference>
<protein>
    <submittedName>
        <fullName evidence="2">Uncharacterized protein YdgA (DUF945 family)</fullName>
    </submittedName>
</protein>
<sequence length="472" mass="50834">MKSWKWGLYALLATWALMTWYSGGKIERIYTEQLSKISGREYTFITVGKGKFERGFFTSNAETIVQLRPDPCKPPVEIVVREKIRNDPLLGGGVIKSNITLDFQDDALSSALKKASPDLPPLTLTGIYHLSGRREYQGQSPAMVITDSDGSKLDWKGMTLTAVLDRDDESFDFQSGGIHLTSGDMDMAFDTIHVNSSIRPTAIGLDVGESEFSLGSVSLNSTHLGIVGNMSAGGLGFKTSLALNAGKAESESSVRFADLKIGKDKLSFAATFALNHIDTEAMKKLVAAGRESRKACHPDVGELATRFGAIFDGTAELTLKQLEFKYADKTLHMDGVVKGLSLPVNSSDIGMQMLADGSLLHDVDMQFKVTMNEAMLVDAPGANSPRMLARLREKVLANGIFTQAGDSFITDVTYRDDQLRLNGTPWSQLFPSGSGASLFSGLSSGVGEASALEEGVGADEVSPADASTPFDR</sequence>